<keyword evidence="3" id="KW-0378">Hydrolase</keyword>
<dbReference type="GO" id="GO:0046872">
    <property type="term" value="F:metal ion binding"/>
    <property type="evidence" value="ECO:0007669"/>
    <property type="project" value="UniProtKB-KW"/>
</dbReference>
<accession>A0A9W6K2U3</accession>
<evidence type="ECO:0000256" key="1">
    <source>
        <dbReference type="ARBA" id="ARBA00022670"/>
    </source>
</evidence>
<dbReference type="SUPFAM" id="SSF102712">
    <property type="entry name" value="JAB1/MPN domain"/>
    <property type="match status" value="1"/>
</dbReference>
<dbReference type="InterPro" id="IPR001405">
    <property type="entry name" value="UPF0758"/>
</dbReference>
<organism evidence="7 8">
    <name type="scientific">Pseudomonas turukhanskensis</name>
    <dbReference type="NCBI Taxonomy" id="1806536"/>
    <lineage>
        <taxon>Bacteria</taxon>
        <taxon>Pseudomonadati</taxon>
        <taxon>Pseudomonadota</taxon>
        <taxon>Gammaproteobacteria</taxon>
        <taxon>Pseudomonadales</taxon>
        <taxon>Pseudomonadaceae</taxon>
        <taxon>Pseudomonas</taxon>
    </lineage>
</organism>
<dbReference type="GO" id="GO:0008237">
    <property type="term" value="F:metallopeptidase activity"/>
    <property type="evidence" value="ECO:0007669"/>
    <property type="project" value="UniProtKB-KW"/>
</dbReference>
<evidence type="ECO:0000256" key="5">
    <source>
        <dbReference type="ARBA" id="ARBA00023049"/>
    </source>
</evidence>
<dbReference type="PROSITE" id="PS01302">
    <property type="entry name" value="UPF0758"/>
    <property type="match status" value="1"/>
</dbReference>
<keyword evidence="5" id="KW-0482">Metalloprotease</keyword>
<feature type="domain" description="MPN" evidence="6">
    <location>
        <begin position="41"/>
        <end position="163"/>
    </location>
</feature>
<reference evidence="7" key="1">
    <citation type="journal article" date="2014" name="Int. J. Syst. Evol. Microbiol.">
        <title>Complete genome sequence of Corynebacterium casei LMG S-19264T (=DSM 44701T), isolated from a smear-ripened cheese.</title>
        <authorList>
            <consortium name="US DOE Joint Genome Institute (JGI-PGF)"/>
            <person name="Walter F."/>
            <person name="Albersmeier A."/>
            <person name="Kalinowski J."/>
            <person name="Ruckert C."/>
        </authorList>
    </citation>
    <scope>NUCLEOTIDE SEQUENCE</scope>
    <source>
        <strain evidence="7">VKM B-2935</strain>
    </source>
</reference>
<dbReference type="PANTHER" id="PTHR30471">
    <property type="entry name" value="DNA REPAIR PROTEIN RADC"/>
    <property type="match status" value="1"/>
</dbReference>
<dbReference type="AlphaFoldDB" id="A0A9W6K2U3"/>
<reference evidence="7" key="2">
    <citation type="submission" date="2023-01" db="EMBL/GenBank/DDBJ databases">
        <authorList>
            <person name="Sun Q."/>
            <person name="Evtushenko L."/>
        </authorList>
    </citation>
    <scope>NUCLEOTIDE SEQUENCE</scope>
    <source>
        <strain evidence="7">VKM B-2935</strain>
    </source>
</reference>
<dbReference type="InterPro" id="IPR037518">
    <property type="entry name" value="MPN"/>
</dbReference>
<evidence type="ECO:0000256" key="4">
    <source>
        <dbReference type="ARBA" id="ARBA00022833"/>
    </source>
</evidence>
<keyword evidence="8" id="KW-1185">Reference proteome</keyword>
<dbReference type="InterPro" id="IPR025657">
    <property type="entry name" value="RadC_JAB"/>
</dbReference>
<dbReference type="GO" id="GO:0006508">
    <property type="term" value="P:proteolysis"/>
    <property type="evidence" value="ECO:0007669"/>
    <property type="project" value="UniProtKB-KW"/>
</dbReference>
<keyword evidence="4" id="KW-0862">Zinc</keyword>
<name>A0A9W6K2U3_9PSED</name>
<evidence type="ECO:0000256" key="3">
    <source>
        <dbReference type="ARBA" id="ARBA00022801"/>
    </source>
</evidence>
<dbReference type="EMBL" id="BSFN01000003">
    <property type="protein sequence ID" value="GLK88515.1"/>
    <property type="molecule type" value="Genomic_DNA"/>
</dbReference>
<comment type="caution">
    <text evidence="7">The sequence shown here is derived from an EMBL/GenBank/DDBJ whole genome shotgun (WGS) entry which is preliminary data.</text>
</comment>
<protein>
    <recommendedName>
        <fullName evidence="6">MPN domain-containing protein</fullName>
    </recommendedName>
</protein>
<dbReference type="InterPro" id="IPR020891">
    <property type="entry name" value="UPF0758_CS"/>
</dbReference>
<proteinExistence type="predicted"/>
<dbReference type="Proteomes" id="UP001143328">
    <property type="component" value="Unassembled WGS sequence"/>
</dbReference>
<dbReference type="CDD" id="cd08071">
    <property type="entry name" value="MPN_DUF2466"/>
    <property type="match status" value="1"/>
</dbReference>
<gene>
    <name evidence="7" type="ORF">GCM10017655_15770</name>
</gene>
<dbReference type="PROSITE" id="PS50249">
    <property type="entry name" value="MPN"/>
    <property type="match status" value="1"/>
</dbReference>
<evidence type="ECO:0000313" key="7">
    <source>
        <dbReference type="EMBL" id="GLK88515.1"/>
    </source>
</evidence>
<dbReference type="Pfam" id="PF04002">
    <property type="entry name" value="RadC"/>
    <property type="match status" value="1"/>
</dbReference>
<keyword evidence="1" id="KW-0645">Protease</keyword>
<dbReference type="PANTHER" id="PTHR30471:SF3">
    <property type="entry name" value="UPF0758 PROTEIN YEES-RELATED"/>
    <property type="match status" value="1"/>
</dbReference>
<dbReference type="Gene3D" id="3.40.140.10">
    <property type="entry name" value="Cytidine Deaminase, domain 2"/>
    <property type="match status" value="1"/>
</dbReference>
<sequence>MTHSYGAAESTFSTPLTGKERLLINQAVQLLESKLFQREGWITDPSQVPDYLRLKLAGQPNELFGILLLDSANKIIGFETLFTGTVNQSSVFPRLIVQRALARNATAVILVHNHPSGFTTPSHSDRVLTKRIQEALALIEITVLDHFVVGKGEPFSFATAGLL</sequence>
<evidence type="ECO:0000256" key="2">
    <source>
        <dbReference type="ARBA" id="ARBA00022723"/>
    </source>
</evidence>
<keyword evidence="2" id="KW-0479">Metal-binding</keyword>
<dbReference type="RefSeq" id="WP_271194725.1">
    <property type="nucleotide sequence ID" value="NZ_BSFN01000003.1"/>
</dbReference>
<evidence type="ECO:0000313" key="8">
    <source>
        <dbReference type="Proteomes" id="UP001143328"/>
    </source>
</evidence>
<evidence type="ECO:0000259" key="6">
    <source>
        <dbReference type="PROSITE" id="PS50249"/>
    </source>
</evidence>